<evidence type="ECO:0000259" key="4">
    <source>
        <dbReference type="PROSITE" id="PS51258"/>
    </source>
</evidence>
<keyword evidence="5" id="KW-1185">Reference proteome</keyword>
<dbReference type="InterPro" id="IPR027080">
    <property type="entry name" value="Unc-13"/>
</dbReference>
<dbReference type="GO" id="GO:0008270">
    <property type="term" value="F:zinc ion binding"/>
    <property type="evidence" value="ECO:0007669"/>
    <property type="project" value="UniProtKB-KW"/>
</dbReference>
<dbReference type="GO" id="GO:0043195">
    <property type="term" value="C:terminal bouton"/>
    <property type="evidence" value="ECO:0007669"/>
    <property type="project" value="TreeGrafter"/>
</dbReference>
<dbReference type="InterPro" id="IPR014770">
    <property type="entry name" value="Munc13_1"/>
</dbReference>
<keyword evidence="2" id="KW-0479">Metal-binding</keyword>
<dbReference type="InterPro" id="IPR010439">
    <property type="entry name" value="MUN_dom"/>
</dbReference>
<dbReference type="OrthoDB" id="10053234at2759"/>
<dbReference type="GO" id="GO:0016081">
    <property type="term" value="P:synaptic vesicle docking"/>
    <property type="evidence" value="ECO:0007669"/>
    <property type="project" value="TreeGrafter"/>
</dbReference>
<evidence type="ECO:0000313" key="6">
    <source>
        <dbReference type="RefSeq" id="XP_010782246.1"/>
    </source>
</evidence>
<dbReference type="PROSITE" id="PS51258">
    <property type="entry name" value="MHD1"/>
    <property type="match status" value="1"/>
</dbReference>
<dbReference type="Proteomes" id="UP000504611">
    <property type="component" value="Unplaced"/>
</dbReference>
<dbReference type="GO" id="GO:0005516">
    <property type="term" value="F:calmodulin binding"/>
    <property type="evidence" value="ECO:0007669"/>
    <property type="project" value="TreeGrafter"/>
</dbReference>
<feature type="domain" description="MHD1" evidence="4">
    <location>
        <begin position="98"/>
        <end position="241"/>
    </location>
</feature>
<dbReference type="GO" id="GO:0016082">
    <property type="term" value="P:synaptic vesicle priming"/>
    <property type="evidence" value="ECO:0007669"/>
    <property type="project" value="TreeGrafter"/>
</dbReference>
<keyword evidence="1" id="KW-0677">Repeat</keyword>
<protein>
    <submittedName>
        <fullName evidence="6">Protein unc-13 homolog C isoform X1</fullName>
    </submittedName>
</protein>
<proteinExistence type="predicted"/>
<dbReference type="GO" id="GO:0042734">
    <property type="term" value="C:presynaptic membrane"/>
    <property type="evidence" value="ECO:0007669"/>
    <property type="project" value="TreeGrafter"/>
</dbReference>
<keyword evidence="2" id="KW-0862">Zinc</keyword>
<accession>A0A6I9P7P0</accession>
<name>A0A6I9P7P0_9TELE</name>
<dbReference type="PANTHER" id="PTHR10480:SF2">
    <property type="entry name" value="PROTEIN UNC-13 HOMOLOG C"/>
    <property type="match status" value="1"/>
</dbReference>
<sequence>MVVKDCVKACLDSTYKYIFDNCHELYNQLLDQSRKQDIPREEQGPSIKNLDFWPKLITLMVSVIDEDRTAYTPVINQFPQELNAGKTSAEIMWSLFALDMKYAMEEHDKHRLCKSTEYMNLHFKVKWFHNEYVRDLPAFKGVPPEYSLWFEPFVIQWLDENEDVAMDFLNGALERDKKDGFQQTSEHALFSCSVVDVFTQLNQSFEIIKKLECPNPQALAHFMCRFAKTINKVLLQYAAIISKDFPLHLNKENVPCIILNNIQQLRVQLEKMFESMGGKQEEGVVSFCKLDAEASDLLKELQNKLNTVLDELSGVFGSSFQGVIEDCVKQMNQELVQMKGPAKGSNAAMDAETVLRPLMDLLDKNLILLFHIFPITLFLINCQSYIKYLYKSNPLHV</sequence>
<dbReference type="GO" id="GO:0035249">
    <property type="term" value="P:synaptic transmission, glutamatergic"/>
    <property type="evidence" value="ECO:0007669"/>
    <property type="project" value="TreeGrafter"/>
</dbReference>
<dbReference type="GO" id="GO:0031594">
    <property type="term" value="C:neuromuscular junction"/>
    <property type="evidence" value="ECO:0007669"/>
    <property type="project" value="TreeGrafter"/>
</dbReference>
<dbReference type="FunFam" id="1.10.357.50:FF:000001">
    <property type="entry name" value="Protein unc-13 homolog B"/>
    <property type="match status" value="1"/>
</dbReference>
<keyword evidence="2" id="KW-0863">Zinc-finger</keyword>
<organism evidence="5 6">
    <name type="scientific">Notothenia coriiceps</name>
    <name type="common">black rockcod</name>
    <dbReference type="NCBI Taxonomy" id="8208"/>
    <lineage>
        <taxon>Eukaryota</taxon>
        <taxon>Metazoa</taxon>
        <taxon>Chordata</taxon>
        <taxon>Craniata</taxon>
        <taxon>Vertebrata</taxon>
        <taxon>Euteleostomi</taxon>
        <taxon>Actinopterygii</taxon>
        <taxon>Neopterygii</taxon>
        <taxon>Teleostei</taxon>
        <taxon>Neoteleostei</taxon>
        <taxon>Acanthomorphata</taxon>
        <taxon>Eupercaria</taxon>
        <taxon>Perciformes</taxon>
        <taxon>Notothenioidei</taxon>
        <taxon>Nototheniidae</taxon>
        <taxon>Notothenia</taxon>
    </lineage>
</organism>
<dbReference type="GO" id="GO:0061789">
    <property type="term" value="P:dense core granule priming"/>
    <property type="evidence" value="ECO:0007669"/>
    <property type="project" value="TreeGrafter"/>
</dbReference>
<gene>
    <name evidence="6" type="primary">LOC104956465</name>
</gene>
<dbReference type="GeneID" id="104956465"/>
<keyword evidence="3" id="KW-1133">Transmembrane helix</keyword>
<dbReference type="SMART" id="SM01145">
    <property type="entry name" value="DUF1041"/>
    <property type="match status" value="1"/>
</dbReference>
<dbReference type="GO" id="GO:0098831">
    <property type="term" value="C:presynaptic active zone cytoplasmic component"/>
    <property type="evidence" value="ECO:0007669"/>
    <property type="project" value="TreeGrafter"/>
</dbReference>
<dbReference type="GO" id="GO:0017075">
    <property type="term" value="F:syntaxin-1 binding"/>
    <property type="evidence" value="ECO:0007669"/>
    <property type="project" value="TreeGrafter"/>
</dbReference>
<evidence type="ECO:0000256" key="3">
    <source>
        <dbReference type="SAM" id="Phobius"/>
    </source>
</evidence>
<dbReference type="GO" id="GO:0019992">
    <property type="term" value="F:diacylglycerol binding"/>
    <property type="evidence" value="ECO:0007669"/>
    <property type="project" value="InterPro"/>
</dbReference>
<dbReference type="GO" id="GO:0030672">
    <property type="term" value="C:synaptic vesicle membrane"/>
    <property type="evidence" value="ECO:0007669"/>
    <property type="project" value="TreeGrafter"/>
</dbReference>
<evidence type="ECO:0000313" key="5">
    <source>
        <dbReference type="Proteomes" id="UP000504611"/>
    </source>
</evidence>
<dbReference type="Gene3D" id="1.20.58.1100">
    <property type="match status" value="1"/>
</dbReference>
<evidence type="ECO:0000256" key="1">
    <source>
        <dbReference type="ARBA" id="ARBA00022737"/>
    </source>
</evidence>
<dbReference type="AlphaFoldDB" id="A0A6I9P7P0"/>
<reference evidence="6" key="1">
    <citation type="submission" date="2025-08" db="UniProtKB">
        <authorList>
            <consortium name="RefSeq"/>
        </authorList>
    </citation>
    <scope>IDENTIFICATION</scope>
    <source>
        <tissue evidence="6">Muscle</tissue>
    </source>
</reference>
<dbReference type="RefSeq" id="XP_010782246.1">
    <property type="nucleotide sequence ID" value="XM_010783944.1"/>
</dbReference>
<feature type="transmembrane region" description="Helical" evidence="3">
    <location>
        <begin position="366"/>
        <end position="386"/>
    </location>
</feature>
<dbReference type="GO" id="GO:0099525">
    <property type="term" value="P:presynaptic dense core vesicle exocytosis"/>
    <property type="evidence" value="ECO:0007669"/>
    <property type="project" value="TreeGrafter"/>
</dbReference>
<dbReference type="Pfam" id="PF06292">
    <property type="entry name" value="MUN"/>
    <property type="match status" value="1"/>
</dbReference>
<keyword evidence="3" id="KW-0472">Membrane</keyword>
<keyword evidence="3" id="KW-0812">Transmembrane</keyword>
<dbReference type="PANTHER" id="PTHR10480">
    <property type="entry name" value="PROTEIN UNC-13 HOMOLOG"/>
    <property type="match status" value="1"/>
</dbReference>
<dbReference type="Gene3D" id="1.10.357.50">
    <property type="match status" value="1"/>
</dbReference>
<dbReference type="KEGG" id="ncc:104956465"/>
<evidence type="ECO:0000256" key="2">
    <source>
        <dbReference type="ARBA" id="ARBA00022771"/>
    </source>
</evidence>